<evidence type="ECO:0000256" key="2">
    <source>
        <dbReference type="ARBA" id="ARBA00009677"/>
    </source>
</evidence>
<dbReference type="InterPro" id="IPR019776">
    <property type="entry name" value="Flagellar_basal_body_rod_CS"/>
</dbReference>
<accession>A0A927ZSA2</accession>
<dbReference type="Pfam" id="PF00460">
    <property type="entry name" value="Flg_bb_rod"/>
    <property type="match status" value="1"/>
</dbReference>
<dbReference type="Pfam" id="PF22692">
    <property type="entry name" value="LlgE_F_G_D1"/>
    <property type="match status" value="1"/>
</dbReference>
<dbReference type="InterPro" id="IPR053967">
    <property type="entry name" value="LlgE_F_G-like_D1"/>
</dbReference>
<dbReference type="SUPFAM" id="SSF117143">
    <property type="entry name" value="Flagellar hook protein flgE"/>
    <property type="match status" value="2"/>
</dbReference>
<dbReference type="PANTHER" id="PTHR30435">
    <property type="entry name" value="FLAGELLAR PROTEIN"/>
    <property type="match status" value="1"/>
</dbReference>
<dbReference type="EMBL" id="SVBY01000016">
    <property type="protein sequence ID" value="MBE6092243.1"/>
    <property type="molecule type" value="Genomic_DNA"/>
</dbReference>
<dbReference type="Proteomes" id="UP000761380">
    <property type="component" value="Unassembled WGS sequence"/>
</dbReference>
<dbReference type="InterPro" id="IPR010930">
    <property type="entry name" value="Flg_bb/hook_C_dom"/>
</dbReference>
<keyword evidence="10" id="KW-0282">Flagellum</keyword>
<evidence type="ECO:0000256" key="4">
    <source>
        <dbReference type="ARBA" id="ARBA00023143"/>
    </source>
</evidence>
<comment type="function">
    <text evidence="5">A flexible structure which links the flagellar filament to the drive apparatus in the basal body.</text>
</comment>
<dbReference type="NCBIfam" id="TIGR03506">
    <property type="entry name" value="FlgEFG_subfam"/>
    <property type="match status" value="2"/>
</dbReference>
<evidence type="ECO:0000313" key="10">
    <source>
        <dbReference type="EMBL" id="MBE6092243.1"/>
    </source>
</evidence>
<proteinExistence type="inferred from homology"/>
<feature type="domain" description="Flagellar basal-body/hook protein C-terminal" evidence="7">
    <location>
        <begin position="747"/>
        <end position="791"/>
    </location>
</feature>
<sequence>MMRSMYSGVSGVKGHQTRMDVVGNNIANVNTTGFKSGRVTFADTLSQTTANASAATGNRGGTNPKQIGLGVGVASIDTLFTDGSVQATGKNTDVALSGNGLFVVKSGNETYYTRDGAFEFDEKGNYVLPGSGHYVQGWTASNGVLNTNGGVGNIQIQAGKSMAAEATTTATYKNNLDAAEETVIGMKITDASGNTITLDSTNANSYTVGDTYTSTVRKEAVTFASGISLASAQGTYAMGKSYYIQSGTTLTVNLANGDVATVPNTSTATWRVGSDVPASTNGVNVLNPSAAANQVTLDDGATVTNNSGTTYTVELVNGDTISVPSNSTQSGAYTVGSATPTTDSIVSITGSKIALNSGGTLTNNSGTIYQVGGTVNGVTGNLNISSSSTTTYDGSSTINLTVTGVSGTTVTFSDGSTMTMTATQAASFIQGQSYSFAQSGFVTSLPTSNVSTITSDSPSAITRISGTIDSADGTTTSTDTFNATSGYIVPANGLKVSEMNLTDSLGSSIKVSNTDTTAYKAGTTTYSTSISSILLNMSDGTTSTQTSGKYTMNYSLPLTTTLTVYDTLGNAHSIVVYFTKTKTDSTNGNQWTASVNVDGSGKNTITEQDGSTTTIEMADTVLQFNTVGKYSDGSGNLNLTLTNGSTAAQTVTIDVSQLTQYAGNNTINGVCDGNAAGTLKSISIDSSGIITGTYTNGVSQSEAQIAVAQFTNASGLTKTGSSLYQQSNNSGEPNVKTASDLGVTLQASALEMSNVDIANEFSDMIITQRGFQSNSKIITVSDEMLETMINMKR</sequence>
<dbReference type="PANTHER" id="PTHR30435:SF1">
    <property type="entry name" value="FLAGELLAR HOOK PROTEIN FLGE"/>
    <property type="match status" value="1"/>
</dbReference>
<reference evidence="10" key="1">
    <citation type="submission" date="2019-04" db="EMBL/GenBank/DDBJ databases">
        <title>Evolution of Biomass-Degrading Anaerobic Consortia Revealed by Metagenomics.</title>
        <authorList>
            <person name="Peng X."/>
        </authorList>
    </citation>
    <scope>NUCLEOTIDE SEQUENCE</scope>
    <source>
        <strain evidence="10">SIG240</strain>
    </source>
</reference>
<feature type="domain" description="Flagellar hook protein FlgE D2" evidence="8">
    <location>
        <begin position="559"/>
        <end position="668"/>
    </location>
</feature>
<evidence type="ECO:0000256" key="3">
    <source>
        <dbReference type="ARBA" id="ARBA00019015"/>
    </source>
</evidence>
<keyword evidence="10" id="KW-0966">Cell projection</keyword>
<evidence type="ECO:0000259" key="7">
    <source>
        <dbReference type="Pfam" id="PF06429"/>
    </source>
</evidence>
<dbReference type="InterPro" id="IPR037925">
    <property type="entry name" value="FlgE/F/G-like"/>
</dbReference>
<evidence type="ECO:0000256" key="1">
    <source>
        <dbReference type="ARBA" id="ARBA00004117"/>
    </source>
</evidence>
<dbReference type="InterPro" id="IPR011491">
    <property type="entry name" value="FlgE_D2"/>
</dbReference>
<keyword evidence="4 5" id="KW-0975">Bacterial flagellum</keyword>
<protein>
    <recommendedName>
        <fullName evidence="3 5">Flagellar hook protein FlgE</fullName>
    </recommendedName>
</protein>
<comment type="similarity">
    <text evidence="2 5">Belongs to the flagella basal body rod proteins family.</text>
</comment>
<evidence type="ECO:0000256" key="5">
    <source>
        <dbReference type="RuleBase" id="RU362116"/>
    </source>
</evidence>
<dbReference type="GO" id="GO:0009424">
    <property type="term" value="C:bacterial-type flagellum hook"/>
    <property type="evidence" value="ECO:0007669"/>
    <property type="project" value="TreeGrafter"/>
</dbReference>
<dbReference type="Pfam" id="PF06429">
    <property type="entry name" value="Flg_bbr_C"/>
    <property type="match status" value="1"/>
</dbReference>
<name>A0A927ZSA2_SELRU</name>
<feature type="domain" description="Flagellar basal body rod protein N-terminal" evidence="6">
    <location>
        <begin position="5"/>
        <end position="35"/>
    </location>
</feature>
<evidence type="ECO:0000259" key="8">
    <source>
        <dbReference type="Pfam" id="PF07559"/>
    </source>
</evidence>
<dbReference type="AlphaFoldDB" id="A0A927ZSA2"/>
<evidence type="ECO:0000313" key="11">
    <source>
        <dbReference type="Proteomes" id="UP000761380"/>
    </source>
</evidence>
<dbReference type="InterPro" id="IPR001444">
    <property type="entry name" value="Flag_bb_rod_N"/>
</dbReference>
<evidence type="ECO:0000259" key="9">
    <source>
        <dbReference type="Pfam" id="PF22692"/>
    </source>
</evidence>
<dbReference type="GO" id="GO:0071978">
    <property type="term" value="P:bacterial-type flagellum-dependent swarming motility"/>
    <property type="evidence" value="ECO:0007669"/>
    <property type="project" value="TreeGrafter"/>
</dbReference>
<dbReference type="GO" id="GO:0009425">
    <property type="term" value="C:bacterial-type flagellum basal body"/>
    <property type="evidence" value="ECO:0007669"/>
    <property type="project" value="UniProtKB-SubCell"/>
</dbReference>
<comment type="caution">
    <text evidence="10">The sequence shown here is derived from an EMBL/GenBank/DDBJ whole genome shotgun (WGS) entry which is preliminary data.</text>
</comment>
<comment type="subcellular location">
    <subcellularLocation>
        <location evidence="1 5">Bacterial flagellum basal body</location>
    </subcellularLocation>
</comment>
<organism evidence="10 11">
    <name type="scientific">Selenomonas ruminantium</name>
    <dbReference type="NCBI Taxonomy" id="971"/>
    <lineage>
        <taxon>Bacteria</taxon>
        <taxon>Bacillati</taxon>
        <taxon>Bacillota</taxon>
        <taxon>Negativicutes</taxon>
        <taxon>Selenomonadales</taxon>
        <taxon>Selenomonadaceae</taxon>
        <taxon>Selenomonas</taxon>
    </lineage>
</organism>
<evidence type="ECO:0000259" key="6">
    <source>
        <dbReference type="Pfam" id="PF00460"/>
    </source>
</evidence>
<keyword evidence="10" id="KW-0969">Cilium</keyword>
<dbReference type="Pfam" id="PF07559">
    <property type="entry name" value="FlgE_D2"/>
    <property type="match status" value="1"/>
</dbReference>
<feature type="domain" description="Flagellar hook protein FlgE/F/G-like D1" evidence="9">
    <location>
        <begin position="95"/>
        <end position="158"/>
    </location>
</feature>
<dbReference type="InterPro" id="IPR037058">
    <property type="entry name" value="Falgellar_hook_FlgE_sf"/>
</dbReference>
<dbReference type="InterPro" id="IPR020013">
    <property type="entry name" value="Flagellar_FlgE/F/G"/>
</dbReference>
<dbReference type="PROSITE" id="PS00588">
    <property type="entry name" value="FLAGELLA_BB_ROD"/>
    <property type="match status" value="1"/>
</dbReference>
<dbReference type="Gene3D" id="2.60.98.20">
    <property type="entry name" value="Flagellar hook protein FlgE"/>
    <property type="match status" value="1"/>
</dbReference>
<dbReference type="GO" id="GO:0005829">
    <property type="term" value="C:cytosol"/>
    <property type="evidence" value="ECO:0007669"/>
    <property type="project" value="TreeGrafter"/>
</dbReference>
<gene>
    <name evidence="10" type="ORF">E7201_03560</name>
</gene>